<reference evidence="1" key="1">
    <citation type="journal article" date="2006" name="Nature">
        <title>Deciphering the evolution and metabolism of an anammox bacterium from a community genome.</title>
        <authorList>
            <person name="Strous M."/>
            <person name="Pelletier E."/>
            <person name="Mangenot S."/>
            <person name="Rattei T."/>
            <person name="Lehner A."/>
            <person name="Taylor M.W."/>
            <person name="Horn M."/>
            <person name="Daims H."/>
            <person name="Bartol-Mavel D."/>
            <person name="Wincker P."/>
            <person name="Barbe V."/>
            <person name="Fonknechten N."/>
            <person name="Vallenet D."/>
            <person name="Segurens B."/>
            <person name="Schenowitz-Truong C."/>
            <person name="Medigue C."/>
            <person name="Collingro A."/>
            <person name="Snel B."/>
            <person name="Dutilh B.E."/>
            <person name="OpDenCamp H.J.M."/>
            <person name="vanDerDrift C."/>
            <person name="Cirpus I."/>
            <person name="vanDePas-Schoonen K.T."/>
            <person name="Harhangi H.R."/>
            <person name="vanNiftrik L."/>
            <person name="Schmid M."/>
            <person name="Keltjens J."/>
            <person name="vanDeVossenberg J."/>
            <person name="Kartal B."/>
            <person name="Meier H."/>
            <person name="Frishman D."/>
            <person name="Huynen M.A."/>
            <person name="Mewes H."/>
            <person name="Weissenbach J."/>
            <person name="Jetten M.S.M."/>
            <person name="Wagner M."/>
            <person name="LePaslier D."/>
        </authorList>
    </citation>
    <scope>NUCLEOTIDE SEQUENCE</scope>
</reference>
<accession>Q1Q4M9</accession>
<evidence type="ECO:0000313" key="2">
    <source>
        <dbReference type="EMBL" id="QII12630.1"/>
    </source>
</evidence>
<dbReference type="EMBL" id="CP049055">
    <property type="protein sequence ID" value="QII12630.1"/>
    <property type="molecule type" value="Genomic_DNA"/>
</dbReference>
<name>Q1Q4M9_KUEST</name>
<protein>
    <submittedName>
        <fullName evidence="1">Uncharacterized protein</fullName>
    </submittedName>
</protein>
<evidence type="ECO:0000313" key="3">
    <source>
        <dbReference type="Proteomes" id="UP000501926"/>
    </source>
</evidence>
<evidence type="ECO:0000313" key="1">
    <source>
        <dbReference type="EMBL" id="CAJ74976.1"/>
    </source>
</evidence>
<dbReference type="AlphaFoldDB" id="Q1Q4M9"/>
<proteinExistence type="predicted"/>
<reference evidence="2 3" key="3">
    <citation type="submission" date="2020-02" db="EMBL/GenBank/DDBJ databases">
        <title>Newly sequenced genome of strain CSTR1 showed variability in Candidatus Kuenenia stuttgartiensis genomes.</title>
        <authorList>
            <person name="Ding C."/>
            <person name="Adrian L."/>
        </authorList>
    </citation>
    <scope>NUCLEOTIDE SEQUENCE [LARGE SCALE GENOMIC DNA]</scope>
    <source>
        <strain evidence="2 3">CSTR1</strain>
    </source>
</reference>
<reference evidence="1" key="2">
    <citation type="submission" date="2006-01" db="EMBL/GenBank/DDBJ databases">
        <authorList>
            <person name="Genoscope"/>
        </authorList>
    </citation>
    <scope>NUCLEOTIDE SEQUENCE</scope>
</reference>
<dbReference type="Proteomes" id="UP000501926">
    <property type="component" value="Chromosome"/>
</dbReference>
<organism evidence="1">
    <name type="scientific">Kuenenia stuttgartiensis</name>
    <dbReference type="NCBI Taxonomy" id="174633"/>
    <lineage>
        <taxon>Bacteria</taxon>
        <taxon>Pseudomonadati</taxon>
        <taxon>Planctomycetota</taxon>
        <taxon>Candidatus Brocadiia</taxon>
        <taxon>Candidatus Brocadiales</taxon>
        <taxon>Candidatus Brocadiaceae</taxon>
        <taxon>Candidatus Kuenenia</taxon>
    </lineage>
</organism>
<gene>
    <name evidence="2" type="ORF">KsCSTR_32510</name>
    <name evidence="1" type="ORF">kuste4214</name>
</gene>
<sequence length="56" mass="6532">MAGVNIRYKNINLLRSYQKDKSNILHCPLFSIRSRSQAPAWECDCLRSSGFAWKKE</sequence>
<dbReference type="EMBL" id="CT573071">
    <property type="protein sequence ID" value="CAJ74976.1"/>
    <property type="molecule type" value="Genomic_DNA"/>
</dbReference>